<dbReference type="Gene3D" id="1.10.1370.30">
    <property type="match status" value="1"/>
</dbReference>
<dbReference type="Pfam" id="PF02074">
    <property type="entry name" value="Peptidase_M32"/>
    <property type="match status" value="1"/>
</dbReference>
<gene>
    <name evidence="4" type="ORF">C484_17826</name>
</gene>
<accession>L9ZLL1</accession>
<evidence type="ECO:0000256" key="2">
    <source>
        <dbReference type="PIRSR" id="PIRSR006615-1"/>
    </source>
</evidence>
<comment type="similarity">
    <text evidence="1">Belongs to the peptidase M32 family.</text>
</comment>
<feature type="binding site" evidence="2">
    <location>
        <position position="275"/>
    </location>
    <ligand>
        <name>Zn(2+)</name>
        <dbReference type="ChEBI" id="CHEBI:29105"/>
        <note>catalytic</note>
    </ligand>
</feature>
<dbReference type="InterPro" id="IPR001333">
    <property type="entry name" value="Peptidase_M32_Taq"/>
</dbReference>
<name>L9ZLL1_9EURY</name>
<comment type="function">
    <text evidence="1">Broad specificity carboxypetidase that releases amino acids sequentially from the C-terminus, including neutral, aromatic, polar and basic residues.</text>
</comment>
<feature type="binding site" evidence="2">
    <location>
        <position position="271"/>
    </location>
    <ligand>
        <name>Zn(2+)</name>
        <dbReference type="ChEBI" id="CHEBI:29105"/>
        <note>catalytic</note>
    </ligand>
</feature>
<keyword evidence="5" id="KW-1185">Reference proteome</keyword>
<dbReference type="EC" id="3.4.17.19" evidence="1"/>
<dbReference type="PATRIC" id="fig|1230458.4.peg.3612"/>
<dbReference type="EMBL" id="AOIL01000055">
    <property type="protein sequence ID" value="ELY87244.1"/>
    <property type="molecule type" value="Genomic_DNA"/>
</dbReference>
<dbReference type="CDD" id="cd06460">
    <property type="entry name" value="M32_Taq"/>
    <property type="match status" value="1"/>
</dbReference>
<dbReference type="RefSeq" id="WP_006827193.1">
    <property type="nucleotide sequence ID" value="NZ_AOIL01000055.1"/>
</dbReference>
<keyword evidence="1" id="KW-0482">Metalloprotease</keyword>
<keyword evidence="1" id="KW-0645">Protease</keyword>
<evidence type="ECO:0000256" key="1">
    <source>
        <dbReference type="PIRNR" id="PIRNR006615"/>
    </source>
</evidence>
<comment type="cofactor">
    <cofactor evidence="2">
        <name>Zn(2+)</name>
        <dbReference type="ChEBI" id="CHEBI:29105"/>
    </cofactor>
    <text evidence="2">Binds 1 zinc ion per subunit.</text>
</comment>
<sequence>MATDQAQSESEGTDTYDAFESRVERIANVSNAAGVLQWDQEVVMPDEGTPARAKQLSTLSSVSHELLTADETGDLLDELESSELDEEQTAVVREVRRRYDRETSVPQELVAEISETTANAHPVWKRARENDDFEEFAPTLEKLVELQREYANHIDPDEDPYAVLFADYEPYIDLETAERILERLRDELVPLIDAVQDSDADLETDAFAGTFDDDDQEALARDALDALGYDWDRGRLDTAPHPFSTGTQFDARVTTRFDPDDLLGSITSTIHEFGHANYTLGLPDDGYGTPLGEARDLSVHESQSRLWENHVGRSRAFWEYFLPTARERFPELESVTPEAAYEAANQVYDDNLIRTEADELTYHLHIVIRFEIERDLIAGDLDVSEVPDAWNDKYEEYLGVRPDTDAEGCLQDIHWSHGSFGYFPTYSLGSVLAAQLYAAAEDDRGEFNEQIREGEFSGLNGWLRENIHRHGKRYTTPELIERATGDELGADPFLAHVKSKYSDLYDLDEY</sequence>
<dbReference type="STRING" id="1230458.C484_17826"/>
<evidence type="ECO:0000256" key="3">
    <source>
        <dbReference type="PIRSR" id="PIRSR006615-2"/>
    </source>
</evidence>
<dbReference type="PANTHER" id="PTHR34217:SF1">
    <property type="entry name" value="CARBOXYPEPTIDASE 1"/>
    <property type="match status" value="1"/>
</dbReference>
<dbReference type="OrthoDB" id="7244at2157"/>
<dbReference type="GO" id="GO:0004181">
    <property type="term" value="F:metallocarboxypeptidase activity"/>
    <property type="evidence" value="ECO:0007669"/>
    <property type="project" value="UniProtKB-UniRule"/>
</dbReference>
<evidence type="ECO:0000313" key="5">
    <source>
        <dbReference type="Proteomes" id="UP000011648"/>
    </source>
</evidence>
<comment type="catalytic activity">
    <reaction evidence="1">
        <text>Release of a C-terminal amino acid with broad specificity, except for -Pro.</text>
        <dbReference type="EC" id="3.4.17.19"/>
    </reaction>
</comment>
<dbReference type="GO" id="GO:0006508">
    <property type="term" value="P:proteolysis"/>
    <property type="evidence" value="ECO:0007669"/>
    <property type="project" value="UniProtKB-UniRule"/>
</dbReference>
<proteinExistence type="inferred from homology"/>
<organism evidence="4 5">
    <name type="scientific">Natrialba taiwanensis DSM 12281</name>
    <dbReference type="NCBI Taxonomy" id="1230458"/>
    <lineage>
        <taxon>Archaea</taxon>
        <taxon>Methanobacteriati</taxon>
        <taxon>Methanobacteriota</taxon>
        <taxon>Stenosarchaea group</taxon>
        <taxon>Halobacteria</taxon>
        <taxon>Halobacteriales</taxon>
        <taxon>Natrialbaceae</taxon>
        <taxon>Natrialba</taxon>
    </lineage>
</organism>
<dbReference type="Proteomes" id="UP000011648">
    <property type="component" value="Unassembled WGS sequence"/>
</dbReference>
<dbReference type="GO" id="GO:0046872">
    <property type="term" value="F:metal ion binding"/>
    <property type="evidence" value="ECO:0007669"/>
    <property type="project" value="UniProtKB-KW"/>
</dbReference>
<dbReference type="SUPFAM" id="SSF55486">
    <property type="entry name" value="Metalloproteases ('zincins'), catalytic domain"/>
    <property type="match status" value="1"/>
</dbReference>
<dbReference type="PIRSF" id="PIRSF006615">
    <property type="entry name" value="Zn_crbxpep_Taq"/>
    <property type="match status" value="1"/>
</dbReference>
<comment type="caution">
    <text evidence="4">The sequence shown here is derived from an EMBL/GenBank/DDBJ whole genome shotgun (WGS) entry which is preliminary data.</text>
</comment>
<keyword evidence="2" id="KW-0862">Zinc</keyword>
<dbReference type="PROSITE" id="PS52034">
    <property type="entry name" value="PEPTIDASE_M32"/>
    <property type="match status" value="1"/>
</dbReference>
<keyword evidence="1 2" id="KW-0479">Metal-binding</keyword>
<keyword evidence="1 4" id="KW-0121">Carboxypeptidase</keyword>
<protein>
    <recommendedName>
        <fullName evidence="1">Metal-dependent carboxypeptidase</fullName>
        <ecNumber evidence="1">3.4.17.19</ecNumber>
    </recommendedName>
</protein>
<evidence type="ECO:0000313" key="4">
    <source>
        <dbReference type="EMBL" id="ELY87244.1"/>
    </source>
</evidence>
<dbReference type="AlphaFoldDB" id="L9ZLL1"/>
<reference evidence="4 5" key="1">
    <citation type="journal article" date="2014" name="PLoS Genet.">
        <title>Phylogenetically driven sequencing of extremely halophilic archaea reveals strategies for static and dynamic osmo-response.</title>
        <authorList>
            <person name="Becker E.A."/>
            <person name="Seitzer P.M."/>
            <person name="Tritt A."/>
            <person name="Larsen D."/>
            <person name="Krusor M."/>
            <person name="Yao A.I."/>
            <person name="Wu D."/>
            <person name="Madern D."/>
            <person name="Eisen J.A."/>
            <person name="Darling A.E."/>
            <person name="Facciotti M.T."/>
        </authorList>
    </citation>
    <scope>NUCLEOTIDE SEQUENCE [LARGE SCALE GENOMIC DNA]</scope>
    <source>
        <strain evidence="4 5">DSM 12281</strain>
    </source>
</reference>
<feature type="binding site" evidence="2">
    <location>
        <position position="301"/>
    </location>
    <ligand>
        <name>Zn(2+)</name>
        <dbReference type="ChEBI" id="CHEBI:29105"/>
        <note>catalytic</note>
    </ligand>
</feature>
<dbReference type="PRINTS" id="PR00998">
    <property type="entry name" value="CRBOXYPTASET"/>
</dbReference>
<feature type="active site" description="Proton donor/acceptor" evidence="3">
    <location>
        <position position="272"/>
    </location>
</feature>
<dbReference type="PANTHER" id="PTHR34217">
    <property type="entry name" value="METAL-DEPENDENT CARBOXYPEPTIDASE"/>
    <property type="match status" value="1"/>
</dbReference>
<keyword evidence="1" id="KW-0378">Hydrolase</keyword>